<dbReference type="InterPro" id="IPR000157">
    <property type="entry name" value="TIR_dom"/>
</dbReference>
<sequence>MSIATFQELQETDNGFIDQLHEALVAAKFRTCSDKNDIESGTGVTSAVEESIKNSRISLVVFSVNYACSTGCLDKLMKILELRKMKEHVFIRIFYNVTPFQVAKQGGTFEISFAGYDKLFEENKVKKWRAALEEAGRVKGVHFPNEKHR</sequence>
<dbReference type="PANTHER" id="PTHR32009">
    <property type="entry name" value="TMV RESISTANCE PROTEIN N-LIKE"/>
    <property type="match status" value="1"/>
</dbReference>
<dbReference type="SUPFAM" id="SSF52200">
    <property type="entry name" value="Toll/Interleukin receptor TIR domain"/>
    <property type="match status" value="1"/>
</dbReference>
<gene>
    <name evidence="6" type="ORF">RJ639_046723</name>
</gene>
<reference evidence="6" key="1">
    <citation type="submission" date="2022-12" db="EMBL/GenBank/DDBJ databases">
        <title>Draft genome assemblies for two species of Escallonia (Escalloniales).</title>
        <authorList>
            <person name="Chanderbali A."/>
            <person name="Dervinis C."/>
            <person name="Anghel I."/>
            <person name="Soltis D."/>
            <person name="Soltis P."/>
            <person name="Zapata F."/>
        </authorList>
    </citation>
    <scope>NUCLEOTIDE SEQUENCE</scope>
    <source>
        <strain evidence="6">UCBG64.0493</strain>
        <tissue evidence="6">Leaf</tissue>
    </source>
</reference>
<evidence type="ECO:0000256" key="3">
    <source>
        <dbReference type="ARBA" id="ARBA00023027"/>
    </source>
</evidence>
<dbReference type="PROSITE" id="PS50104">
    <property type="entry name" value="TIR"/>
    <property type="match status" value="1"/>
</dbReference>
<keyword evidence="7" id="KW-1185">Reference proteome</keyword>
<evidence type="ECO:0000313" key="7">
    <source>
        <dbReference type="Proteomes" id="UP001188597"/>
    </source>
</evidence>
<evidence type="ECO:0000259" key="5">
    <source>
        <dbReference type="PROSITE" id="PS50104"/>
    </source>
</evidence>
<evidence type="ECO:0000256" key="4">
    <source>
        <dbReference type="ARBA" id="ARBA00047304"/>
    </source>
</evidence>
<evidence type="ECO:0000313" key="6">
    <source>
        <dbReference type="EMBL" id="KAK3022760.1"/>
    </source>
</evidence>
<dbReference type="AlphaFoldDB" id="A0AA88WHY6"/>
<dbReference type="SMART" id="SM00255">
    <property type="entry name" value="TIR"/>
    <property type="match status" value="1"/>
</dbReference>
<dbReference type="EMBL" id="JAVXUP010000694">
    <property type="protein sequence ID" value="KAK3022760.1"/>
    <property type="molecule type" value="Genomic_DNA"/>
</dbReference>
<dbReference type="GO" id="GO:0061809">
    <property type="term" value="F:NAD+ nucleosidase activity, cyclic ADP-ribose generating"/>
    <property type="evidence" value="ECO:0007669"/>
    <property type="project" value="UniProtKB-EC"/>
</dbReference>
<name>A0AA88WHY6_9ASTE</name>
<evidence type="ECO:0000256" key="1">
    <source>
        <dbReference type="ARBA" id="ARBA00011982"/>
    </source>
</evidence>
<proteinExistence type="predicted"/>
<comment type="catalytic activity">
    <reaction evidence="4">
        <text>NAD(+) + H2O = ADP-D-ribose + nicotinamide + H(+)</text>
        <dbReference type="Rhea" id="RHEA:16301"/>
        <dbReference type="ChEBI" id="CHEBI:15377"/>
        <dbReference type="ChEBI" id="CHEBI:15378"/>
        <dbReference type="ChEBI" id="CHEBI:17154"/>
        <dbReference type="ChEBI" id="CHEBI:57540"/>
        <dbReference type="ChEBI" id="CHEBI:57967"/>
        <dbReference type="EC" id="3.2.2.6"/>
    </reaction>
    <physiologicalReaction direction="left-to-right" evidence="4">
        <dbReference type="Rhea" id="RHEA:16302"/>
    </physiologicalReaction>
</comment>
<dbReference type="Gene3D" id="3.40.50.10140">
    <property type="entry name" value="Toll/interleukin-1 receptor homology (TIR) domain"/>
    <property type="match status" value="1"/>
</dbReference>
<protein>
    <recommendedName>
        <fullName evidence="1">ADP-ribosyl cyclase/cyclic ADP-ribose hydrolase</fullName>
        <ecNumber evidence="1">3.2.2.6</ecNumber>
    </recommendedName>
</protein>
<dbReference type="Pfam" id="PF01582">
    <property type="entry name" value="TIR"/>
    <property type="match status" value="1"/>
</dbReference>
<organism evidence="6 7">
    <name type="scientific">Escallonia herrerae</name>
    <dbReference type="NCBI Taxonomy" id="1293975"/>
    <lineage>
        <taxon>Eukaryota</taxon>
        <taxon>Viridiplantae</taxon>
        <taxon>Streptophyta</taxon>
        <taxon>Embryophyta</taxon>
        <taxon>Tracheophyta</taxon>
        <taxon>Spermatophyta</taxon>
        <taxon>Magnoliopsida</taxon>
        <taxon>eudicotyledons</taxon>
        <taxon>Gunneridae</taxon>
        <taxon>Pentapetalae</taxon>
        <taxon>asterids</taxon>
        <taxon>campanulids</taxon>
        <taxon>Escalloniales</taxon>
        <taxon>Escalloniaceae</taxon>
        <taxon>Escallonia</taxon>
    </lineage>
</organism>
<dbReference type="GO" id="GO:0007165">
    <property type="term" value="P:signal transduction"/>
    <property type="evidence" value="ECO:0007669"/>
    <property type="project" value="InterPro"/>
</dbReference>
<dbReference type="Proteomes" id="UP001188597">
    <property type="component" value="Unassembled WGS sequence"/>
</dbReference>
<dbReference type="PANTHER" id="PTHR32009:SF39">
    <property type="entry name" value="TIR DOMAIN-CONTAINING PROTEIN"/>
    <property type="match status" value="1"/>
</dbReference>
<accession>A0AA88WHY6</accession>
<evidence type="ECO:0000256" key="2">
    <source>
        <dbReference type="ARBA" id="ARBA00022801"/>
    </source>
</evidence>
<dbReference type="EC" id="3.2.2.6" evidence="1"/>
<keyword evidence="3" id="KW-0520">NAD</keyword>
<comment type="caution">
    <text evidence="6">The sequence shown here is derived from an EMBL/GenBank/DDBJ whole genome shotgun (WGS) entry which is preliminary data.</text>
</comment>
<feature type="domain" description="TIR" evidence="5">
    <location>
        <begin position="1"/>
        <end position="149"/>
    </location>
</feature>
<keyword evidence="2" id="KW-0378">Hydrolase</keyword>
<dbReference type="InterPro" id="IPR035897">
    <property type="entry name" value="Toll_tir_struct_dom_sf"/>
</dbReference>